<feature type="binding site" evidence="6">
    <location>
        <position position="397"/>
    </location>
    <ligand>
        <name>Zn(2+)</name>
        <dbReference type="ChEBI" id="CHEBI:29105"/>
    </ligand>
</feature>
<proteinExistence type="inferred from homology"/>
<protein>
    <recommendedName>
        <fullName evidence="6">Probable inorganic carbon transporter subunit DabA</fullName>
    </recommendedName>
</protein>
<comment type="similarity">
    <text evidence="6">Belongs to the inorganic carbon transporter (TC 9.A.2) DabA family.</text>
</comment>
<dbReference type="AlphaFoldDB" id="A0A4R5VRW3"/>
<evidence type="ECO:0000256" key="5">
    <source>
        <dbReference type="ARBA" id="ARBA00023136"/>
    </source>
</evidence>
<name>A0A4R5VRW3_9BACI</name>
<dbReference type="Proteomes" id="UP000295132">
    <property type="component" value="Unassembled WGS sequence"/>
</dbReference>
<keyword evidence="4 6" id="KW-0862">Zinc</keyword>
<keyword evidence="3 6" id="KW-0479">Metal-binding</keyword>
<evidence type="ECO:0000256" key="4">
    <source>
        <dbReference type="ARBA" id="ARBA00022833"/>
    </source>
</evidence>
<comment type="subunit">
    <text evidence="6">Forms a complex with DabB.</text>
</comment>
<dbReference type="PANTHER" id="PTHR38344">
    <property type="entry name" value="UPF0753 PROTEIN AQ_863"/>
    <property type="match status" value="1"/>
</dbReference>
<feature type="binding site" evidence="6">
    <location>
        <position position="395"/>
    </location>
    <ligand>
        <name>Zn(2+)</name>
        <dbReference type="ChEBI" id="CHEBI:29105"/>
    </ligand>
</feature>
<dbReference type="GO" id="GO:0008270">
    <property type="term" value="F:zinc ion binding"/>
    <property type="evidence" value="ECO:0007669"/>
    <property type="project" value="UniProtKB-UniRule"/>
</dbReference>
<evidence type="ECO:0000313" key="8">
    <source>
        <dbReference type="Proteomes" id="UP000295132"/>
    </source>
</evidence>
<sequence length="872" mass="99206">MSTTLTLARSSSLEKESYPQHLNDLVKSAAEVISPLGPINTFAARNPWMGLEQQPFEKVARRLKDVCDVDIYPTESILKSAYKRGEIGQEFLEIVLHNWLDSQSLDVPRDVAERFCRSALLMDHPPSKLPQTQEFRRFEKKLSHFKHKISEKHAIKTFSQCLDQLGNEGTAKDLNRHMIKWCKLFLDESQAVLSMPNREDGFYHAWRGLVKYDPALKSSVRLELNDLPEKAEDALMKALMKLEIPFYEIQEYLEAHLLALPGWAGMMLWRSQKSSQENSLLEEYLAVRISLEYALIKPYLPLPEKKIEDKVLIEPLAAAWDEWGGIPLNRLAQLSTAELKAHFTLAHRFDRVVRQRLWLEAWEKTYENQLKKIIESKQPNSEKYVKPVMAQFIFCIDVRSEPFRRNLEQEGPFETMGAAGFFGLPIETSELGCHHSHNSLPVMFKPQFKVKETSSELELKQYQQRRKAAHSLNSTFKTMKHNLPSSMLLPEISGPWMGLQTLVRSFVPRGAGSALRIIRKTWLQKPSTKLSLEREYTLHSELPVGFTDEEKVSYVRQALKMMGLTEYFAPLVVICGHGSHSTNNPYASALDCGACGGASSGFNARVLASLCNLPKVRQTLAREGISIPVDTVFAAAEHITTLDKLNWLYVPELSDSAKEAFDQIESILLKVSEKANAERIPQLPNINLTCKNPKREAERFAEDWSEVRPEWGLARNASFIIGERNLTQDCNLNGRAFLHNYKWQNDKNGDLLSAIINGPGTVCQWINLQYYASTVAPHYYGSGNKATQTVTAGIGVMQGNASDLLSGLPWQSVMHSDEEVYHAPIRLLMVIQAPREYVQRALNQSQEFYQKVQNGWIRLASIDPEGNWESWS</sequence>
<evidence type="ECO:0000256" key="3">
    <source>
        <dbReference type="ARBA" id="ARBA00022723"/>
    </source>
</evidence>
<comment type="subcellular location">
    <subcellularLocation>
        <location evidence="6">Cell membrane</location>
        <topology evidence="6">Peripheral membrane protein</topology>
    </subcellularLocation>
</comment>
<accession>A0A4R5VRW3</accession>
<dbReference type="InterPro" id="IPR018752">
    <property type="entry name" value="DabA"/>
</dbReference>
<evidence type="ECO:0000256" key="6">
    <source>
        <dbReference type="HAMAP-Rule" id="MF_01871"/>
    </source>
</evidence>
<evidence type="ECO:0000256" key="2">
    <source>
        <dbReference type="ARBA" id="ARBA00022475"/>
    </source>
</evidence>
<evidence type="ECO:0000256" key="1">
    <source>
        <dbReference type="ARBA" id="ARBA00022448"/>
    </source>
</evidence>
<dbReference type="GO" id="GO:0005886">
    <property type="term" value="C:plasma membrane"/>
    <property type="evidence" value="ECO:0007669"/>
    <property type="project" value="UniProtKB-SubCell"/>
</dbReference>
<dbReference type="PANTHER" id="PTHR38344:SF1">
    <property type="entry name" value="INORGANIC CARBON TRANSPORTER SUBUNIT DABA-RELATED"/>
    <property type="match status" value="1"/>
</dbReference>
<keyword evidence="1 6" id="KW-0813">Transport</keyword>
<feature type="binding site" evidence="6">
    <location>
        <position position="577"/>
    </location>
    <ligand>
        <name>Zn(2+)</name>
        <dbReference type="ChEBI" id="CHEBI:29105"/>
    </ligand>
</feature>
<feature type="binding site" evidence="6">
    <location>
        <position position="592"/>
    </location>
    <ligand>
        <name>Zn(2+)</name>
        <dbReference type="ChEBI" id="CHEBI:29105"/>
    </ligand>
</feature>
<dbReference type="HAMAP" id="MF_01871">
    <property type="entry name" value="DabA"/>
    <property type="match status" value="1"/>
</dbReference>
<keyword evidence="5 6" id="KW-0472">Membrane</keyword>
<keyword evidence="2 6" id="KW-1003">Cell membrane</keyword>
<dbReference type="Pfam" id="PF10070">
    <property type="entry name" value="DabA"/>
    <property type="match status" value="1"/>
</dbReference>
<comment type="cofactor">
    <cofactor evidence="6">
        <name>Zn(2+)</name>
        <dbReference type="ChEBI" id="CHEBI:29105"/>
    </cofactor>
</comment>
<evidence type="ECO:0000313" key="7">
    <source>
        <dbReference type="EMBL" id="TDK61375.1"/>
    </source>
</evidence>
<comment type="function">
    <text evidence="6">Part of an energy-coupled inorganic carbon pump.</text>
</comment>
<gene>
    <name evidence="6" type="primary">dabA</name>
    <name evidence="7" type="ORF">E2K98_10765</name>
</gene>
<reference evidence="7 8" key="1">
    <citation type="submission" date="2019-03" db="EMBL/GenBank/DDBJ databases">
        <title>Bacillus niacini sp. nov. a Nicotinate-Metabolizing Mesophile Isolated from Soil.</title>
        <authorList>
            <person name="Zhang G."/>
        </authorList>
    </citation>
    <scope>NUCLEOTIDE SEQUENCE [LARGE SCALE GENOMIC DNA]</scope>
    <source>
        <strain evidence="7 8">WN066</strain>
    </source>
</reference>
<dbReference type="EMBL" id="SMYO01000005">
    <property type="protein sequence ID" value="TDK61375.1"/>
    <property type="molecule type" value="Genomic_DNA"/>
</dbReference>
<organism evidence="7 8">
    <name type="scientific">Bacillus salipaludis</name>
    <dbReference type="NCBI Taxonomy" id="2547811"/>
    <lineage>
        <taxon>Bacteria</taxon>
        <taxon>Bacillati</taxon>
        <taxon>Bacillota</taxon>
        <taxon>Bacilli</taxon>
        <taxon>Bacillales</taxon>
        <taxon>Bacillaceae</taxon>
        <taxon>Bacillus</taxon>
    </lineage>
</organism>
<comment type="caution">
    <text evidence="7">The sequence shown here is derived from an EMBL/GenBank/DDBJ whole genome shotgun (WGS) entry which is preliminary data.</text>
</comment>